<gene>
    <name evidence="1" type="ORF">SLEP1_g47029</name>
</gene>
<sequence length="43" mass="5024">MEVEFFELHLEILELNPQPPILHQIFVVGSPPIYLSLLQLRPI</sequence>
<evidence type="ECO:0000313" key="2">
    <source>
        <dbReference type="Proteomes" id="UP001054252"/>
    </source>
</evidence>
<accession>A0AAV5LPX4</accession>
<name>A0AAV5LPX4_9ROSI</name>
<proteinExistence type="predicted"/>
<keyword evidence="2" id="KW-1185">Reference proteome</keyword>
<organism evidence="1 2">
    <name type="scientific">Rubroshorea leprosula</name>
    <dbReference type="NCBI Taxonomy" id="152421"/>
    <lineage>
        <taxon>Eukaryota</taxon>
        <taxon>Viridiplantae</taxon>
        <taxon>Streptophyta</taxon>
        <taxon>Embryophyta</taxon>
        <taxon>Tracheophyta</taxon>
        <taxon>Spermatophyta</taxon>
        <taxon>Magnoliopsida</taxon>
        <taxon>eudicotyledons</taxon>
        <taxon>Gunneridae</taxon>
        <taxon>Pentapetalae</taxon>
        <taxon>rosids</taxon>
        <taxon>malvids</taxon>
        <taxon>Malvales</taxon>
        <taxon>Dipterocarpaceae</taxon>
        <taxon>Rubroshorea</taxon>
    </lineage>
</organism>
<comment type="caution">
    <text evidence="1">The sequence shown here is derived from an EMBL/GenBank/DDBJ whole genome shotgun (WGS) entry which is preliminary data.</text>
</comment>
<dbReference type="Proteomes" id="UP001054252">
    <property type="component" value="Unassembled WGS sequence"/>
</dbReference>
<evidence type="ECO:0000313" key="1">
    <source>
        <dbReference type="EMBL" id="GKV39223.1"/>
    </source>
</evidence>
<dbReference type="AlphaFoldDB" id="A0AAV5LPX4"/>
<reference evidence="1 2" key="1">
    <citation type="journal article" date="2021" name="Commun. Biol.">
        <title>The genome of Shorea leprosula (Dipterocarpaceae) highlights the ecological relevance of drought in aseasonal tropical rainforests.</title>
        <authorList>
            <person name="Ng K.K.S."/>
            <person name="Kobayashi M.J."/>
            <person name="Fawcett J.A."/>
            <person name="Hatakeyama M."/>
            <person name="Paape T."/>
            <person name="Ng C.H."/>
            <person name="Ang C.C."/>
            <person name="Tnah L.H."/>
            <person name="Lee C.T."/>
            <person name="Nishiyama T."/>
            <person name="Sese J."/>
            <person name="O'Brien M.J."/>
            <person name="Copetti D."/>
            <person name="Mohd Noor M.I."/>
            <person name="Ong R.C."/>
            <person name="Putra M."/>
            <person name="Sireger I.Z."/>
            <person name="Indrioko S."/>
            <person name="Kosugi Y."/>
            <person name="Izuno A."/>
            <person name="Isagi Y."/>
            <person name="Lee S.L."/>
            <person name="Shimizu K.K."/>
        </authorList>
    </citation>
    <scope>NUCLEOTIDE SEQUENCE [LARGE SCALE GENOMIC DNA]</scope>
    <source>
        <strain evidence="1">214</strain>
    </source>
</reference>
<dbReference type="EMBL" id="BPVZ01000133">
    <property type="protein sequence ID" value="GKV39223.1"/>
    <property type="molecule type" value="Genomic_DNA"/>
</dbReference>
<protein>
    <submittedName>
        <fullName evidence="1">Uncharacterized protein</fullName>
    </submittedName>
</protein>